<sequence length="511" mass="58274">MDSDKIKKEALSDSSKFLLKLGEMAAENPSLFQPVVEIVRVGLSILEKPCESYNSADPARHHKMFETAANLFTGLNSALSSRSFRSIPEDIASLQSLAGAIYEWALVFYENHFINTGEVMKDKHILLEVCLQLAKLFQSFSLVQELADIMATTPGFITRITMLWIHSIWNGLGIHIYYQPTVISLSSHRHRIQQCLDCNIPDDIIKTCCSIILTQKWTFSSSELYPMDGPIGFVVSIAGFSDKFRHALVAKHAASWLCRQLSIVISKKKDNIDRDPLRSVELILTGLSRFGLEGPHCIVDMIDSDIISLLLDCALIPGPRCKKESVRLLELIAKFLLYRPIIPRVVRCLRGLDIESQAPDLVRDALVALKEVALLREKKIDWKNGHKLFCKMISRRLLDGFPPLLNERDRHFIYYIVEQDVRDNEEMIEMLKAEYKGPGVPFVEIDYDVVPRTIVIKTSEEFRDRELPEDHIEHVNDAQSGKIVVGFQAYHTTEELFHAIVTYPFNWLTIF</sequence>
<organism evidence="1 2">
    <name type="scientific">Armillaria tabescens</name>
    <name type="common">Ringless honey mushroom</name>
    <name type="synonym">Agaricus tabescens</name>
    <dbReference type="NCBI Taxonomy" id="1929756"/>
    <lineage>
        <taxon>Eukaryota</taxon>
        <taxon>Fungi</taxon>
        <taxon>Dikarya</taxon>
        <taxon>Basidiomycota</taxon>
        <taxon>Agaricomycotina</taxon>
        <taxon>Agaricomycetes</taxon>
        <taxon>Agaricomycetidae</taxon>
        <taxon>Agaricales</taxon>
        <taxon>Marasmiineae</taxon>
        <taxon>Physalacriaceae</taxon>
        <taxon>Desarmillaria</taxon>
    </lineage>
</organism>
<keyword evidence="2" id="KW-1185">Reference proteome</keyword>
<name>A0AA39MVB9_ARMTA</name>
<reference evidence="1" key="1">
    <citation type="submission" date="2023-06" db="EMBL/GenBank/DDBJ databases">
        <authorList>
            <consortium name="Lawrence Berkeley National Laboratory"/>
            <person name="Ahrendt S."/>
            <person name="Sahu N."/>
            <person name="Indic B."/>
            <person name="Wong-Bajracharya J."/>
            <person name="Merenyi Z."/>
            <person name="Ke H.-M."/>
            <person name="Monk M."/>
            <person name="Kocsube S."/>
            <person name="Drula E."/>
            <person name="Lipzen A."/>
            <person name="Balint B."/>
            <person name="Henrissat B."/>
            <person name="Andreopoulos B."/>
            <person name="Martin F.M."/>
            <person name="Harder C.B."/>
            <person name="Rigling D."/>
            <person name="Ford K.L."/>
            <person name="Foster G.D."/>
            <person name="Pangilinan J."/>
            <person name="Papanicolaou A."/>
            <person name="Barry K."/>
            <person name="LaButti K."/>
            <person name="Viragh M."/>
            <person name="Koriabine M."/>
            <person name="Yan M."/>
            <person name="Riley R."/>
            <person name="Champramary S."/>
            <person name="Plett K.L."/>
            <person name="Tsai I.J."/>
            <person name="Slot J."/>
            <person name="Sipos G."/>
            <person name="Plett J."/>
            <person name="Nagy L.G."/>
            <person name="Grigoriev I.V."/>
        </authorList>
    </citation>
    <scope>NUCLEOTIDE SEQUENCE</scope>
    <source>
        <strain evidence="1">CCBAS 213</strain>
    </source>
</reference>
<proteinExistence type="predicted"/>
<dbReference type="GeneID" id="85361578"/>
<accession>A0AA39MVB9</accession>
<dbReference type="RefSeq" id="XP_060326531.1">
    <property type="nucleotide sequence ID" value="XM_060478030.1"/>
</dbReference>
<evidence type="ECO:0000313" key="2">
    <source>
        <dbReference type="Proteomes" id="UP001175211"/>
    </source>
</evidence>
<gene>
    <name evidence="1" type="ORF">EV420DRAFT_1647326</name>
</gene>
<evidence type="ECO:0000313" key="1">
    <source>
        <dbReference type="EMBL" id="KAK0448426.1"/>
    </source>
</evidence>
<protein>
    <submittedName>
        <fullName evidence="1">Uncharacterized protein</fullName>
    </submittedName>
</protein>
<dbReference type="InterPro" id="IPR016024">
    <property type="entry name" value="ARM-type_fold"/>
</dbReference>
<comment type="caution">
    <text evidence="1">The sequence shown here is derived from an EMBL/GenBank/DDBJ whole genome shotgun (WGS) entry which is preliminary data.</text>
</comment>
<dbReference type="AlphaFoldDB" id="A0AA39MVB9"/>
<dbReference type="Proteomes" id="UP001175211">
    <property type="component" value="Unassembled WGS sequence"/>
</dbReference>
<dbReference type="SUPFAM" id="SSF48371">
    <property type="entry name" value="ARM repeat"/>
    <property type="match status" value="1"/>
</dbReference>
<dbReference type="EMBL" id="JAUEPS010000041">
    <property type="protein sequence ID" value="KAK0448426.1"/>
    <property type="molecule type" value="Genomic_DNA"/>
</dbReference>